<evidence type="ECO:0000313" key="1">
    <source>
        <dbReference type="EMBL" id="GFU17909.1"/>
    </source>
</evidence>
<dbReference type="AlphaFoldDB" id="A0A8X6QCF4"/>
<name>A0A8X6QCF4_NEPPI</name>
<accession>A0A8X6QCF4</accession>
<gene>
    <name evidence="1" type="ORF">NPIL_689331</name>
</gene>
<sequence>MIFTKKDRCHVPRQLANFTSESPERRNGSSYFVLLSFHKFFGMRIAITSLGQGNEIVCSEKWGGELFQRTKLFEGSSSVKRKIIYEISRRSVKE</sequence>
<proteinExistence type="predicted"/>
<dbReference type="EMBL" id="BMAW01030744">
    <property type="protein sequence ID" value="GFU17909.1"/>
    <property type="molecule type" value="Genomic_DNA"/>
</dbReference>
<organism evidence="1 2">
    <name type="scientific">Nephila pilipes</name>
    <name type="common">Giant wood spider</name>
    <name type="synonym">Nephila maculata</name>
    <dbReference type="NCBI Taxonomy" id="299642"/>
    <lineage>
        <taxon>Eukaryota</taxon>
        <taxon>Metazoa</taxon>
        <taxon>Ecdysozoa</taxon>
        <taxon>Arthropoda</taxon>
        <taxon>Chelicerata</taxon>
        <taxon>Arachnida</taxon>
        <taxon>Araneae</taxon>
        <taxon>Araneomorphae</taxon>
        <taxon>Entelegynae</taxon>
        <taxon>Araneoidea</taxon>
        <taxon>Nephilidae</taxon>
        <taxon>Nephila</taxon>
    </lineage>
</organism>
<reference evidence="1" key="1">
    <citation type="submission" date="2020-08" db="EMBL/GenBank/DDBJ databases">
        <title>Multicomponent nature underlies the extraordinary mechanical properties of spider dragline silk.</title>
        <authorList>
            <person name="Kono N."/>
            <person name="Nakamura H."/>
            <person name="Mori M."/>
            <person name="Yoshida Y."/>
            <person name="Ohtoshi R."/>
            <person name="Malay A.D."/>
            <person name="Moran D.A.P."/>
            <person name="Tomita M."/>
            <person name="Numata K."/>
            <person name="Arakawa K."/>
        </authorList>
    </citation>
    <scope>NUCLEOTIDE SEQUENCE</scope>
</reference>
<keyword evidence="2" id="KW-1185">Reference proteome</keyword>
<dbReference type="Proteomes" id="UP000887013">
    <property type="component" value="Unassembled WGS sequence"/>
</dbReference>
<protein>
    <submittedName>
        <fullName evidence="1">Uncharacterized protein</fullName>
    </submittedName>
</protein>
<evidence type="ECO:0000313" key="2">
    <source>
        <dbReference type="Proteomes" id="UP000887013"/>
    </source>
</evidence>
<comment type="caution">
    <text evidence="1">The sequence shown here is derived from an EMBL/GenBank/DDBJ whole genome shotgun (WGS) entry which is preliminary data.</text>
</comment>